<dbReference type="RefSeq" id="WP_014992901.1">
    <property type="nucleotide sequence ID" value="NZ_CBDDTQ010000003.1"/>
</dbReference>
<evidence type="ECO:0000256" key="4">
    <source>
        <dbReference type="ARBA" id="ARBA00019078"/>
    </source>
</evidence>
<dbReference type="KEGG" id="axe:P40_02490"/>
<protein>
    <recommendedName>
        <fullName evidence="4">Methylamine utilization protein MauE</fullName>
    </recommendedName>
</protein>
<sequence>MTLDPIISIAGALALAVILASAALHKLQAPAWFERQLDAYQLLPTSLTTVTARALPVLEGALALGLLFQPSRVTSAVLAAGLLALYALAMITNLLRGRHDLDCGCAGPNSQQPLHPLLLIRNGLLIALAIPAGLPVAERTLGLFDGFVVLAAGAATLLIYAATDALLANRPRLLALTGR</sequence>
<dbReference type="GO" id="GO:0030416">
    <property type="term" value="P:methylamine metabolic process"/>
    <property type="evidence" value="ECO:0007669"/>
    <property type="project" value="InterPro"/>
</dbReference>
<evidence type="ECO:0000256" key="1">
    <source>
        <dbReference type="ARBA" id="ARBA00003475"/>
    </source>
</evidence>
<name>A0A9Q3ZFY2_9GAMM</name>
<dbReference type="EMBL" id="JAJVKT010000022">
    <property type="protein sequence ID" value="MCE7510241.1"/>
    <property type="molecule type" value="Genomic_DNA"/>
</dbReference>
<dbReference type="Pfam" id="PF07291">
    <property type="entry name" value="MauE"/>
    <property type="match status" value="1"/>
</dbReference>
<feature type="transmembrane region" description="Helical" evidence="8">
    <location>
        <begin position="74"/>
        <end position="95"/>
    </location>
</feature>
<feature type="transmembrane region" description="Helical" evidence="8">
    <location>
        <begin position="143"/>
        <end position="162"/>
    </location>
</feature>
<evidence type="ECO:0000259" key="9">
    <source>
        <dbReference type="Pfam" id="PF07291"/>
    </source>
</evidence>
<evidence type="ECO:0000256" key="7">
    <source>
        <dbReference type="ARBA" id="ARBA00023136"/>
    </source>
</evidence>
<comment type="subcellular location">
    <subcellularLocation>
        <location evidence="2">Membrane</location>
        <topology evidence="2">Multi-pass membrane protein</topology>
    </subcellularLocation>
</comment>
<dbReference type="Proteomes" id="UP001107961">
    <property type="component" value="Unassembled WGS sequence"/>
</dbReference>
<dbReference type="AlphaFoldDB" id="A0A9Q3ZFY2"/>
<feature type="domain" description="Methylamine utilisation protein MauE" evidence="9">
    <location>
        <begin position="6"/>
        <end position="130"/>
    </location>
</feature>
<evidence type="ECO:0000313" key="10">
    <source>
        <dbReference type="EMBL" id="MCE7510241.1"/>
    </source>
</evidence>
<keyword evidence="11" id="KW-1185">Reference proteome</keyword>
<keyword evidence="5 8" id="KW-0812">Transmembrane</keyword>
<evidence type="ECO:0000256" key="6">
    <source>
        <dbReference type="ARBA" id="ARBA00022989"/>
    </source>
</evidence>
<proteinExistence type="predicted"/>
<keyword evidence="7 8" id="KW-0472">Membrane</keyword>
<dbReference type="GO" id="GO:0016020">
    <property type="term" value="C:membrane"/>
    <property type="evidence" value="ECO:0007669"/>
    <property type="project" value="UniProtKB-SubCell"/>
</dbReference>
<evidence type="ECO:0000256" key="8">
    <source>
        <dbReference type="SAM" id="Phobius"/>
    </source>
</evidence>
<dbReference type="InterPro" id="IPR009908">
    <property type="entry name" value="Methylamine_util_MauE"/>
</dbReference>
<dbReference type="GeneID" id="94685268"/>
<comment type="pathway">
    <text evidence="3">One-carbon metabolism; methylamine degradation.</text>
</comment>
<feature type="transmembrane region" description="Helical" evidence="8">
    <location>
        <begin position="6"/>
        <end position="24"/>
    </location>
</feature>
<evidence type="ECO:0000313" key="11">
    <source>
        <dbReference type="Proteomes" id="UP001107961"/>
    </source>
</evidence>
<keyword evidence="6 8" id="KW-1133">Transmembrane helix</keyword>
<organism evidence="10 11">
    <name type="scientific">Alloalcanivorax xenomutans</name>
    <dbReference type="NCBI Taxonomy" id="1094342"/>
    <lineage>
        <taxon>Bacteria</taxon>
        <taxon>Pseudomonadati</taxon>
        <taxon>Pseudomonadota</taxon>
        <taxon>Gammaproteobacteria</taxon>
        <taxon>Oceanospirillales</taxon>
        <taxon>Alcanivoracaceae</taxon>
        <taxon>Alloalcanivorax</taxon>
    </lineage>
</organism>
<reference evidence="10" key="1">
    <citation type="submission" date="2022-01" db="EMBL/GenBank/DDBJ databases">
        <authorList>
            <person name="Karlyshev A.V."/>
            <person name="Jaspars M."/>
        </authorList>
    </citation>
    <scope>NUCLEOTIDE SEQUENCE</scope>
    <source>
        <strain evidence="10">AGSA3-2</strain>
    </source>
</reference>
<comment type="function">
    <text evidence="1">May be specifically involved in the processing, transport, and/or maturation of the MADH beta-subunit.</text>
</comment>
<feature type="transmembrane region" description="Helical" evidence="8">
    <location>
        <begin position="116"/>
        <end position="137"/>
    </location>
</feature>
<evidence type="ECO:0000256" key="5">
    <source>
        <dbReference type="ARBA" id="ARBA00022692"/>
    </source>
</evidence>
<accession>A0A9Q3ZFY2</accession>
<gene>
    <name evidence="10" type="ORF">LZG35_16500</name>
</gene>
<evidence type="ECO:0000256" key="2">
    <source>
        <dbReference type="ARBA" id="ARBA00004141"/>
    </source>
</evidence>
<evidence type="ECO:0000256" key="3">
    <source>
        <dbReference type="ARBA" id="ARBA00004856"/>
    </source>
</evidence>
<comment type="caution">
    <text evidence="10">The sequence shown here is derived from an EMBL/GenBank/DDBJ whole genome shotgun (WGS) entry which is preliminary data.</text>
</comment>